<name>A0A1S4B757_TOBAC</name>
<organism evidence="2">
    <name type="scientific">Nicotiana tabacum</name>
    <name type="common">Common tobacco</name>
    <dbReference type="NCBI Taxonomy" id="4097"/>
    <lineage>
        <taxon>Eukaryota</taxon>
        <taxon>Viridiplantae</taxon>
        <taxon>Streptophyta</taxon>
        <taxon>Embryophyta</taxon>
        <taxon>Tracheophyta</taxon>
        <taxon>Spermatophyta</taxon>
        <taxon>Magnoliopsida</taxon>
        <taxon>eudicotyledons</taxon>
        <taxon>Gunneridae</taxon>
        <taxon>Pentapetalae</taxon>
        <taxon>asterids</taxon>
        <taxon>lamiids</taxon>
        <taxon>Solanales</taxon>
        <taxon>Solanaceae</taxon>
        <taxon>Nicotianoideae</taxon>
        <taxon>Nicotianeae</taxon>
        <taxon>Nicotiana</taxon>
    </lineage>
</organism>
<gene>
    <name evidence="2" type="primary">LOC107805218</name>
</gene>
<feature type="compositionally biased region" description="Basic and acidic residues" evidence="1">
    <location>
        <begin position="72"/>
        <end position="107"/>
    </location>
</feature>
<accession>A0A1S4B757</accession>
<reference evidence="2" key="1">
    <citation type="submission" date="2025-08" db="UniProtKB">
        <authorList>
            <consortium name="RefSeq"/>
        </authorList>
    </citation>
    <scope>IDENTIFICATION</scope>
</reference>
<feature type="compositionally biased region" description="Polar residues" evidence="1">
    <location>
        <begin position="47"/>
        <end position="65"/>
    </location>
</feature>
<sequence>MAVVVDENCECISRKRDRVCQFKSKKYKNNTTTYESTCHGGCGGATWSESGSNESHLPENYTTDTGKGLETQQHEHHLESEISEQRKEEAEDNKKKDIDITPKKQLV</sequence>
<proteinExistence type="predicted"/>
<evidence type="ECO:0000313" key="2">
    <source>
        <dbReference type="RefSeq" id="XP_016484699.1"/>
    </source>
</evidence>
<dbReference type="PaxDb" id="4097-A0A1S4B757"/>
<protein>
    <submittedName>
        <fullName evidence="2">Uncharacterized protein</fullName>
    </submittedName>
</protein>
<dbReference type="RefSeq" id="XP_016484699.1">
    <property type="nucleotide sequence ID" value="XM_016629213.1"/>
</dbReference>
<feature type="region of interest" description="Disordered" evidence="1">
    <location>
        <begin position="45"/>
        <end position="107"/>
    </location>
</feature>
<dbReference type="AlphaFoldDB" id="A0A1S4B757"/>
<evidence type="ECO:0000256" key="1">
    <source>
        <dbReference type="SAM" id="MobiDB-lite"/>
    </source>
</evidence>
<dbReference type="KEGG" id="nta:107805218"/>